<keyword evidence="2 5" id="KW-0812">Transmembrane</keyword>
<feature type="transmembrane region" description="Helical" evidence="5">
    <location>
        <begin position="29"/>
        <end position="45"/>
    </location>
</feature>
<dbReference type="AlphaFoldDB" id="A0A2M7S6Y8"/>
<feature type="transmembrane region" description="Helical" evidence="5">
    <location>
        <begin position="66"/>
        <end position="87"/>
    </location>
</feature>
<evidence type="ECO:0000256" key="3">
    <source>
        <dbReference type="ARBA" id="ARBA00022989"/>
    </source>
</evidence>
<dbReference type="GO" id="GO:0016020">
    <property type="term" value="C:membrane"/>
    <property type="evidence" value="ECO:0007669"/>
    <property type="project" value="UniProtKB-SubCell"/>
</dbReference>
<proteinExistence type="predicted"/>
<feature type="transmembrane region" description="Helical" evidence="5">
    <location>
        <begin position="99"/>
        <end position="120"/>
    </location>
</feature>
<evidence type="ECO:0000313" key="6">
    <source>
        <dbReference type="EMBL" id="PIZ15286.1"/>
    </source>
</evidence>
<dbReference type="PANTHER" id="PTHR37306">
    <property type="entry name" value="COLICIN V PRODUCTION PROTEIN"/>
    <property type="match status" value="1"/>
</dbReference>
<comment type="caution">
    <text evidence="6">The sequence shown here is derived from an EMBL/GenBank/DDBJ whole genome shotgun (WGS) entry which is preliminary data.</text>
</comment>
<evidence type="ECO:0000256" key="1">
    <source>
        <dbReference type="ARBA" id="ARBA00004141"/>
    </source>
</evidence>
<evidence type="ECO:0000313" key="7">
    <source>
        <dbReference type="Proteomes" id="UP000229307"/>
    </source>
</evidence>
<evidence type="ECO:0000256" key="4">
    <source>
        <dbReference type="ARBA" id="ARBA00023136"/>
    </source>
</evidence>
<dbReference type="EMBL" id="PFMR01000272">
    <property type="protein sequence ID" value="PIZ15286.1"/>
    <property type="molecule type" value="Genomic_DNA"/>
</dbReference>
<comment type="subcellular location">
    <subcellularLocation>
        <location evidence="1">Membrane</location>
        <topology evidence="1">Multi-pass membrane protein</topology>
    </subcellularLocation>
</comment>
<keyword evidence="4 5" id="KW-0472">Membrane</keyword>
<evidence type="ECO:0008006" key="8">
    <source>
        <dbReference type="Google" id="ProtNLM"/>
    </source>
</evidence>
<sequence>MGWLDFAVLGVLIASIVLGLKRGLVREIISLAGIITGLVIASRFYKNFTFFGNTFKNPVLGRTISFLLIFAGIAAVFGIIGMLVHKFVKAGGLGMLDHLGGFIFGFLKGVSVTGIILFLLSKFVFFQKLMDKSPVASAILRVFRNILYLIWSKPETTEYI</sequence>
<keyword evidence="3 5" id="KW-1133">Transmembrane helix</keyword>
<evidence type="ECO:0000256" key="2">
    <source>
        <dbReference type="ARBA" id="ARBA00022692"/>
    </source>
</evidence>
<gene>
    <name evidence="6" type="ORF">COY52_10095</name>
</gene>
<name>A0A2M7S6Y8_9BACT</name>
<dbReference type="GO" id="GO:0009403">
    <property type="term" value="P:toxin biosynthetic process"/>
    <property type="evidence" value="ECO:0007669"/>
    <property type="project" value="InterPro"/>
</dbReference>
<evidence type="ECO:0000256" key="5">
    <source>
        <dbReference type="SAM" id="Phobius"/>
    </source>
</evidence>
<dbReference type="Pfam" id="PF02674">
    <property type="entry name" value="Colicin_V"/>
    <property type="match status" value="1"/>
</dbReference>
<dbReference type="PANTHER" id="PTHR37306:SF1">
    <property type="entry name" value="COLICIN V PRODUCTION PROTEIN"/>
    <property type="match status" value="1"/>
</dbReference>
<reference evidence="7" key="1">
    <citation type="submission" date="2017-09" db="EMBL/GenBank/DDBJ databases">
        <title>Depth-based differentiation of microbial function through sediment-hosted aquifers and enrichment of novel symbionts in the deep terrestrial subsurface.</title>
        <authorList>
            <person name="Probst A.J."/>
            <person name="Ladd B."/>
            <person name="Jarett J.K."/>
            <person name="Geller-Mcgrath D.E."/>
            <person name="Sieber C.M.K."/>
            <person name="Emerson J.B."/>
            <person name="Anantharaman K."/>
            <person name="Thomas B.C."/>
            <person name="Malmstrom R."/>
            <person name="Stieglmeier M."/>
            <person name="Klingl A."/>
            <person name="Woyke T."/>
            <person name="Ryan C.M."/>
            <person name="Banfield J.F."/>
        </authorList>
    </citation>
    <scope>NUCLEOTIDE SEQUENCE [LARGE SCALE GENOMIC DNA]</scope>
</reference>
<accession>A0A2M7S6Y8</accession>
<protein>
    <recommendedName>
        <fullName evidence="8">Colicin V production protein</fullName>
    </recommendedName>
</protein>
<organism evidence="6 7">
    <name type="scientific">Candidatus Desantisbacteria bacterium CG_4_10_14_0_8_um_filter_48_22</name>
    <dbReference type="NCBI Taxonomy" id="1974543"/>
    <lineage>
        <taxon>Bacteria</taxon>
        <taxon>Candidatus Desantisiibacteriota</taxon>
    </lineage>
</organism>
<dbReference type="Proteomes" id="UP000229307">
    <property type="component" value="Unassembled WGS sequence"/>
</dbReference>
<dbReference type="InterPro" id="IPR003825">
    <property type="entry name" value="Colicin-V_CvpA"/>
</dbReference>